<sequence length="72" mass="7780">MKNMLILLVILLAFECIESYEWGYPNYGAGYYGRRGSYGLHNGYGPYGSGWSAPLGGRIGTPHGSFGLTLTG</sequence>
<dbReference type="EMBL" id="LN856994">
    <property type="protein sequence ID" value="CRZ25046.1"/>
    <property type="molecule type" value="Genomic_DNA"/>
</dbReference>
<evidence type="ECO:0000313" key="4">
    <source>
        <dbReference type="Proteomes" id="UP000006672"/>
    </source>
</evidence>
<dbReference type="AlphaFoldDB" id="A0A0H5S8Y2"/>
<dbReference type="CTD" id="6097042"/>
<reference evidence="3" key="3">
    <citation type="submission" date="2019-04" db="EMBL/GenBank/DDBJ databases">
        <authorList>
            <person name="Howe K."/>
            <person name="Paulini M."/>
            <person name="Williams G."/>
        </authorList>
    </citation>
    <scope>NUCLEOTIDE SEQUENCE [LARGE SCALE GENOMIC DNA]</scope>
    <source>
        <strain evidence="3">FR3</strain>
    </source>
</reference>
<reference evidence="5" key="4">
    <citation type="submission" date="2019-12" db="UniProtKB">
        <authorList>
            <consortium name="WormBaseParasite"/>
        </authorList>
    </citation>
    <scope>IDENTIFICATION</scope>
</reference>
<accession>A0A0H5S8Y2</accession>
<evidence type="ECO:0000313" key="6">
    <source>
        <dbReference type="WormBase" id="Bm17065"/>
    </source>
</evidence>
<proteinExistence type="predicted"/>
<feature type="signal peptide" evidence="1">
    <location>
        <begin position="1"/>
        <end position="19"/>
    </location>
</feature>
<dbReference type="Proteomes" id="UP000006672">
    <property type="component" value="Unassembled WGS sequence"/>
</dbReference>
<dbReference type="GeneID" id="6097042"/>
<evidence type="ECO:0000313" key="5">
    <source>
        <dbReference type="WBParaSite" id="Bm17065.1"/>
    </source>
</evidence>
<keyword evidence="1" id="KW-0732">Signal</keyword>
<keyword evidence="4" id="KW-1185">Reference proteome</keyword>
<dbReference type="RefSeq" id="XP_001893590.1">
    <property type="nucleotide sequence ID" value="XM_001893555.2"/>
</dbReference>
<gene>
    <name evidence="2 5 6" type="ORF">Bm17065</name>
    <name evidence="3" type="ORF">BM_BM17065</name>
    <name evidence="2" type="ORF">BM_Bm17065</name>
</gene>
<evidence type="ECO:0000256" key="1">
    <source>
        <dbReference type="SAM" id="SignalP"/>
    </source>
</evidence>
<accession>A0A4E9FY09</accession>
<evidence type="ECO:0000313" key="3">
    <source>
        <dbReference type="EMBL" id="VIO97813.1"/>
    </source>
</evidence>
<dbReference type="WBParaSite" id="Bm17065.1">
    <property type="protein sequence ID" value="Bm17065.1"/>
    <property type="gene ID" value="WBGene00255705"/>
</dbReference>
<organism evidence="2">
    <name type="scientific">Brugia malayi</name>
    <name type="common">Filarial nematode worm</name>
    <dbReference type="NCBI Taxonomy" id="6279"/>
    <lineage>
        <taxon>Eukaryota</taxon>
        <taxon>Metazoa</taxon>
        <taxon>Ecdysozoa</taxon>
        <taxon>Nematoda</taxon>
        <taxon>Chromadorea</taxon>
        <taxon>Rhabditida</taxon>
        <taxon>Spirurina</taxon>
        <taxon>Spiruromorpha</taxon>
        <taxon>Filarioidea</taxon>
        <taxon>Onchocercidae</taxon>
        <taxon>Brugia</taxon>
    </lineage>
</organism>
<reference evidence="2" key="2">
    <citation type="submission" date="2012-12" db="EMBL/GenBank/DDBJ databases">
        <authorList>
            <person name="Gao Y.W."/>
            <person name="Fan S.T."/>
            <person name="Sun H.T."/>
            <person name="Wang Z."/>
            <person name="Gao X.L."/>
            <person name="Li Y.G."/>
            <person name="Wang T.C."/>
            <person name="Zhang K."/>
            <person name="Xu W.W."/>
            <person name="Yu Z.J."/>
            <person name="Xia X.Z."/>
        </authorList>
    </citation>
    <scope>NUCLEOTIDE SEQUENCE</scope>
    <source>
        <strain evidence="2">FR3</strain>
    </source>
</reference>
<dbReference type="STRING" id="6279.A0A0H5S8Y2"/>
<reference evidence="2 4" key="1">
    <citation type="journal article" date="2007" name="Science">
        <title>Draft genome of the filarial nematode parasite Brugia malayi.</title>
        <authorList>
            <person name="Ghedin E."/>
            <person name="Wang S."/>
            <person name="Spiro D."/>
            <person name="Caler E."/>
            <person name="Zhao Q."/>
            <person name="Crabtree J."/>
            <person name="Allen J.E."/>
            <person name="Delcher A.L."/>
            <person name="Guiliano D.B."/>
            <person name="Miranda-Saavedra D."/>
            <person name="Angiuoli S.V."/>
            <person name="Creasy T."/>
            <person name="Amedeo P."/>
            <person name="Haas B."/>
            <person name="El-Sayed N.M."/>
            <person name="Wortman J.R."/>
            <person name="Feldblyum T."/>
            <person name="Tallon L."/>
            <person name="Schatz M."/>
            <person name="Shumway M."/>
            <person name="Koo H."/>
            <person name="Salzberg S.L."/>
            <person name="Schobel S."/>
            <person name="Pertea M."/>
            <person name="Pop M."/>
            <person name="White O."/>
            <person name="Barton G.J."/>
            <person name="Carlow C.K."/>
            <person name="Crawford M.J."/>
            <person name="Daub J."/>
            <person name="Dimmic M.W."/>
            <person name="Estes C.F."/>
            <person name="Foster J.M."/>
            <person name="Ganatra M."/>
            <person name="Gregory W.F."/>
            <person name="Johnson N.M."/>
            <person name="Jin J."/>
            <person name="Komuniecki R."/>
            <person name="Korf I."/>
            <person name="Kumar S."/>
            <person name="Laney S."/>
            <person name="Li B.W."/>
            <person name="Li W."/>
            <person name="Lindblom T.H."/>
            <person name="Lustigman S."/>
            <person name="Ma D."/>
            <person name="Maina C.V."/>
            <person name="Martin D.M."/>
            <person name="McCarter J.P."/>
            <person name="McReynolds L."/>
            <person name="Mitreva M."/>
            <person name="Nutman T.B."/>
            <person name="Parkinson J."/>
            <person name="Peregrin-Alvarez J.M."/>
            <person name="Poole C."/>
            <person name="Ren Q."/>
            <person name="Saunders L."/>
            <person name="Sluder A.E."/>
            <person name="Smith K."/>
            <person name="Stanke M."/>
            <person name="Unnasch T.R."/>
            <person name="Ware J."/>
            <person name="Wei A.D."/>
            <person name="Weil G."/>
            <person name="Williams D.J."/>
            <person name="Zhang Y."/>
            <person name="Williams S.A."/>
            <person name="Fraser-Liggett C."/>
            <person name="Slatko B."/>
            <person name="Blaxter M.L."/>
            <person name="Scott A.L."/>
        </authorList>
    </citation>
    <scope>NUCLEOTIDE SEQUENCE</scope>
    <source>
        <strain evidence="2 4">FR3</strain>
    </source>
</reference>
<dbReference type="EMBL" id="CAAKNF010000195">
    <property type="protein sequence ID" value="VIO97813.1"/>
    <property type="molecule type" value="Genomic_DNA"/>
</dbReference>
<feature type="chain" id="PRO_5023940220" evidence="1">
    <location>
        <begin position="20"/>
        <end position="72"/>
    </location>
</feature>
<protein>
    <submittedName>
        <fullName evidence="2 5">Bm17065</fullName>
    </submittedName>
</protein>
<dbReference type="KEGG" id="bmy:BM_BM17065"/>
<name>A0A0H5S8Y2_BRUMA</name>
<evidence type="ECO:0000313" key="2">
    <source>
        <dbReference type="EMBL" id="CRZ25046.1"/>
    </source>
</evidence>
<dbReference type="WormBase" id="Bm17065">
    <property type="protein sequence ID" value="BM02029"/>
    <property type="gene ID" value="WBGene00255705"/>
</dbReference>